<dbReference type="Proteomes" id="UP000018745">
    <property type="component" value="Chromosome"/>
</dbReference>
<reference evidence="2 3" key="1">
    <citation type="journal article" date="2014" name="Genome Announc.">
        <title>Complete Genome Sequence of Mycoplasma ovis Strain Michigan, a Hemoplasma of Sheep with Two Distinct 16S rRNA Genes.</title>
        <authorList>
            <person name="Deshuillers P.L."/>
            <person name="Santos A.P."/>
            <person name="do Nascimento N.C."/>
            <person name="Hampel J.A."/>
            <person name="Bergin I.L."/>
            <person name="Dyson M.C."/>
            <person name="Messick J.B."/>
        </authorList>
    </citation>
    <scope>NUCLEOTIDE SEQUENCE [LARGE SCALE GENOMIC DNA]</scope>
    <source>
        <strain evidence="2 3">Michigan</strain>
    </source>
</reference>
<feature type="compositionally biased region" description="Polar residues" evidence="1">
    <location>
        <begin position="1"/>
        <end position="19"/>
    </location>
</feature>
<name>A0ABM5P1V2_9MOLU</name>
<evidence type="ECO:0000313" key="3">
    <source>
        <dbReference type="Proteomes" id="UP000018745"/>
    </source>
</evidence>
<dbReference type="RefSeq" id="WP_024071214.1">
    <property type="nucleotide sequence ID" value="NC_023062.1"/>
</dbReference>
<gene>
    <name evidence="2" type="ORF">OVS_02160</name>
</gene>
<sequence>MIAWSTSKVKVQRTSSSKQRFNRTRDWGSWSQNPFRHFYDQETELARDL</sequence>
<keyword evidence="3" id="KW-1185">Reference proteome</keyword>
<evidence type="ECO:0000256" key="1">
    <source>
        <dbReference type="SAM" id="MobiDB-lite"/>
    </source>
</evidence>
<organism evidence="2 3">
    <name type="scientific">Mycoplasma ovis str. Michigan</name>
    <dbReference type="NCBI Taxonomy" id="1415773"/>
    <lineage>
        <taxon>Bacteria</taxon>
        <taxon>Bacillati</taxon>
        <taxon>Mycoplasmatota</taxon>
        <taxon>Mollicutes</taxon>
        <taxon>Mycoplasmataceae</taxon>
        <taxon>Mycoplasma</taxon>
    </lineage>
</organism>
<proteinExistence type="predicted"/>
<protein>
    <submittedName>
        <fullName evidence="2">Uncharacterized protein</fullName>
    </submittedName>
</protein>
<dbReference type="EMBL" id="CP006935">
    <property type="protein sequence ID" value="AHC40293.1"/>
    <property type="molecule type" value="Genomic_DNA"/>
</dbReference>
<accession>A0ABM5P1V2</accession>
<evidence type="ECO:0000313" key="2">
    <source>
        <dbReference type="EMBL" id="AHC40293.1"/>
    </source>
</evidence>
<feature type="region of interest" description="Disordered" evidence="1">
    <location>
        <begin position="1"/>
        <end position="20"/>
    </location>
</feature>